<sequence length="73" mass="7500">MKFDVLQIVGAVLTVLGAQGAIRLLVDHGNTGLLGWLGAGFAGTLVCYLAVTAAGVVLAGWAHDRAKALGRRK</sequence>
<dbReference type="AlphaFoldDB" id="A0A1H5Q3W8"/>
<dbReference type="OrthoDB" id="4774496at2"/>
<reference evidence="3" key="1">
    <citation type="submission" date="2016-10" db="EMBL/GenBank/DDBJ databases">
        <authorList>
            <person name="Varghese N."/>
            <person name="Submissions S."/>
        </authorList>
    </citation>
    <scope>NUCLEOTIDE SEQUENCE [LARGE SCALE GENOMIC DNA]</scope>
    <source>
        <strain evidence="3">DSM 44654</strain>
    </source>
</reference>
<accession>A0A1H5Q3W8</accession>
<keyword evidence="1" id="KW-0812">Transmembrane</keyword>
<keyword evidence="3" id="KW-1185">Reference proteome</keyword>
<evidence type="ECO:0000256" key="1">
    <source>
        <dbReference type="SAM" id="Phobius"/>
    </source>
</evidence>
<proteinExistence type="predicted"/>
<evidence type="ECO:0000313" key="3">
    <source>
        <dbReference type="Proteomes" id="UP000198878"/>
    </source>
</evidence>
<feature type="transmembrane region" description="Helical" evidence="1">
    <location>
        <begin position="36"/>
        <end position="62"/>
    </location>
</feature>
<keyword evidence="1" id="KW-0472">Membrane</keyword>
<evidence type="ECO:0000313" key="2">
    <source>
        <dbReference type="EMBL" id="SEF20793.1"/>
    </source>
</evidence>
<dbReference type="Proteomes" id="UP000198878">
    <property type="component" value="Unassembled WGS sequence"/>
</dbReference>
<protein>
    <submittedName>
        <fullName evidence="2">Uncharacterized protein</fullName>
    </submittedName>
</protein>
<name>A0A1H5Q3W8_9PSEU</name>
<dbReference type="RefSeq" id="WP_086679566.1">
    <property type="nucleotide sequence ID" value="NZ_FNUJ01000001.1"/>
</dbReference>
<gene>
    <name evidence="2" type="ORF">SAMN05421837_101544</name>
</gene>
<keyword evidence="1" id="KW-1133">Transmembrane helix</keyword>
<organism evidence="2 3">
    <name type="scientific">Amycolatopsis pretoriensis</name>
    <dbReference type="NCBI Taxonomy" id="218821"/>
    <lineage>
        <taxon>Bacteria</taxon>
        <taxon>Bacillati</taxon>
        <taxon>Actinomycetota</taxon>
        <taxon>Actinomycetes</taxon>
        <taxon>Pseudonocardiales</taxon>
        <taxon>Pseudonocardiaceae</taxon>
        <taxon>Amycolatopsis</taxon>
    </lineage>
</organism>
<dbReference type="EMBL" id="FNUJ01000001">
    <property type="protein sequence ID" value="SEF20793.1"/>
    <property type="molecule type" value="Genomic_DNA"/>
</dbReference>